<dbReference type="Pfam" id="PF13361">
    <property type="entry name" value="UvrD_C"/>
    <property type="match status" value="1"/>
</dbReference>
<dbReference type="InterPro" id="IPR011604">
    <property type="entry name" value="PDDEXK-like_dom_sf"/>
</dbReference>
<dbReference type="CDD" id="cd22352">
    <property type="entry name" value="RecB_C-like"/>
    <property type="match status" value="1"/>
</dbReference>
<feature type="binding site" evidence="15">
    <location>
        <position position="1254"/>
    </location>
    <ligand>
        <name>Mg(2+)</name>
        <dbReference type="ChEBI" id="CHEBI:18420"/>
    </ligand>
</feature>
<dbReference type="RefSeq" id="WP_120374612.1">
    <property type="nucleotide sequence ID" value="NZ_RCHC01000001.1"/>
</dbReference>
<evidence type="ECO:0000256" key="9">
    <source>
        <dbReference type="ARBA" id="ARBA00022842"/>
    </source>
</evidence>
<gene>
    <name evidence="15" type="primary">recB</name>
    <name evidence="19" type="ORF">D9K81_01455</name>
</gene>
<protein>
    <recommendedName>
        <fullName evidence="15">RecBCD enzyme subunit RecB</fullName>
        <ecNumber evidence="15">3.1.11.5</ecNumber>
        <ecNumber evidence="15">5.6.2.4</ecNumber>
    </recommendedName>
    <alternativeName>
        <fullName evidence="15">DNA 3'-5' helicase subunit RecB</fullName>
    </alternativeName>
    <alternativeName>
        <fullName evidence="15">Exonuclease V subunit RecB</fullName>
        <shortName evidence="15">ExoV subunit RecB</shortName>
    </alternativeName>
    <alternativeName>
        <fullName evidence="15">Helicase/nuclease RecBCD subunit RecB</fullName>
    </alternativeName>
</protein>
<keyword evidence="1 15" id="KW-0540">Nuclease</keyword>
<dbReference type="SUPFAM" id="SSF52980">
    <property type="entry name" value="Restriction endonuclease-like"/>
    <property type="match status" value="2"/>
</dbReference>
<comment type="catalytic activity">
    <reaction evidence="13 15">
        <text>Couples ATP hydrolysis with the unwinding of duplex DNA by translocating in the 3'-5' direction.</text>
        <dbReference type="EC" id="5.6.2.4"/>
    </reaction>
</comment>
<dbReference type="SUPFAM" id="SSF52540">
    <property type="entry name" value="P-loop containing nucleoside triphosphate hydrolases"/>
    <property type="match status" value="1"/>
</dbReference>
<keyword evidence="12 15" id="KW-0413">Isomerase</keyword>
<dbReference type="PROSITE" id="PS51198">
    <property type="entry name" value="UVRD_HELICASE_ATP_BIND"/>
    <property type="match status" value="1"/>
</dbReference>
<evidence type="ECO:0000256" key="3">
    <source>
        <dbReference type="ARBA" id="ARBA00022741"/>
    </source>
</evidence>
<feature type="binding site" evidence="16">
    <location>
        <begin position="23"/>
        <end position="30"/>
    </location>
    <ligand>
        <name>ATP</name>
        <dbReference type="ChEBI" id="CHEBI:30616"/>
    </ligand>
</feature>
<evidence type="ECO:0000256" key="16">
    <source>
        <dbReference type="PROSITE-ProRule" id="PRU00560"/>
    </source>
</evidence>
<evidence type="ECO:0000256" key="6">
    <source>
        <dbReference type="ARBA" id="ARBA00022806"/>
    </source>
</evidence>
<comment type="domain">
    <text evidence="15">The C-terminal domain has nuclease activity and interacts with RecD. It interacts with RecA, facilitating its loading onto ssDNA.</text>
</comment>
<evidence type="ECO:0000256" key="8">
    <source>
        <dbReference type="ARBA" id="ARBA00022840"/>
    </source>
</evidence>
<dbReference type="Gene3D" id="1.10.3170.10">
    <property type="entry name" value="Recbcd, chain B, domain 2"/>
    <property type="match status" value="1"/>
</dbReference>
<feature type="binding site" evidence="15">
    <location>
        <position position="991"/>
    </location>
    <ligand>
        <name>Mg(2+)</name>
        <dbReference type="ChEBI" id="CHEBI:18420"/>
    </ligand>
</feature>
<feature type="domain" description="UvrD-like helicase ATP-binding" evidence="17">
    <location>
        <begin position="2"/>
        <end position="488"/>
    </location>
</feature>
<dbReference type="InterPro" id="IPR011335">
    <property type="entry name" value="Restrct_endonuc-II-like"/>
</dbReference>
<feature type="binding site" evidence="15">
    <location>
        <position position="1267"/>
    </location>
    <ligand>
        <name>Mg(2+)</name>
        <dbReference type="ChEBI" id="CHEBI:18420"/>
    </ligand>
</feature>
<evidence type="ECO:0000256" key="1">
    <source>
        <dbReference type="ARBA" id="ARBA00022722"/>
    </source>
</evidence>
<dbReference type="Proteomes" id="UP000280271">
    <property type="component" value="Unassembled WGS sequence"/>
</dbReference>
<comment type="catalytic activity">
    <reaction evidence="15">
        <text>Exonucleolytic cleavage (in the presence of ATP) in either 5'- to 3'- or 3'- to 5'-direction to yield 5'-phosphooligonucleotides.</text>
        <dbReference type="EC" id="3.1.11.5"/>
    </reaction>
</comment>
<feature type="region of interest" description="Nuclease activity, interacts with RecD and RecA" evidence="15">
    <location>
        <begin position="923"/>
        <end position="1370"/>
    </location>
</feature>
<keyword evidence="8 15" id="KW-0067">ATP-binding</keyword>
<keyword evidence="5 15" id="KW-0378">Hydrolase</keyword>
<dbReference type="InterPro" id="IPR014017">
    <property type="entry name" value="DNA_helicase_UvrD-like_C"/>
</dbReference>
<dbReference type="Gene3D" id="3.90.320.10">
    <property type="match status" value="2"/>
</dbReference>
<dbReference type="EC" id="3.1.11.5" evidence="15"/>
<evidence type="ECO:0000256" key="11">
    <source>
        <dbReference type="ARBA" id="ARBA00023204"/>
    </source>
</evidence>
<keyword evidence="10 15" id="KW-0238">DNA-binding</keyword>
<evidence type="ECO:0000256" key="14">
    <source>
        <dbReference type="ARBA" id="ARBA00048988"/>
    </source>
</evidence>
<dbReference type="PROSITE" id="PS51217">
    <property type="entry name" value="UVRD_HELICASE_CTER"/>
    <property type="match status" value="1"/>
</dbReference>
<dbReference type="Pfam" id="PF12705">
    <property type="entry name" value="PDDEXK_1"/>
    <property type="match status" value="1"/>
</dbReference>
<dbReference type="PANTHER" id="PTHR11070">
    <property type="entry name" value="UVRD / RECB / PCRA DNA HELICASE FAMILY MEMBER"/>
    <property type="match status" value="1"/>
</dbReference>
<comment type="function">
    <text evidence="15">A helicase/nuclease that prepares dsDNA breaks (DSB) for recombinational DNA repair. Binds to DSBs and unwinds DNA via a highly rapid and processive ATP-dependent bidirectional helicase activity. Unwinds dsDNA until it encounters a Chi (crossover hotspot instigator) sequence from the 3' direction. Cuts ssDNA a few nucleotides 3' to the Chi site. The properties and activities of the enzyme are changed at Chi. The Chi-altered holoenzyme produces a long 3'-ssDNA overhang and facilitates RecA-binding to the ssDNA for homologous DNA recombination and repair. Holoenzyme degrades any linearized DNA that is unable to undergo homologous recombination. In the holoenzyme this subunit contributes ATPase, 3'-5' helicase, exonuclease activity and loads RecA onto ssDNA.</text>
</comment>
<comment type="similarity">
    <text evidence="15">Belongs to the helicase family. UvrD subfamily.</text>
</comment>
<comment type="miscellaneous">
    <text evidence="15">In the RecBCD complex, RecB has a slow 3'-5' helicase, an exonuclease activity and loads RecA onto ssDNA, RecD has a fast 5'-3' helicase activity, while RecC stimulates the ATPase and processivity of the RecB helicase and contributes to recognition of the Chi site.</text>
</comment>
<comment type="subunit">
    <text evidence="15">Heterotrimer of RecB, RecC and RecD. All subunits contribute to DNA-binding. Interacts with RecA.</text>
</comment>
<dbReference type="Gene3D" id="3.40.50.300">
    <property type="entry name" value="P-loop containing nucleotide triphosphate hydrolases"/>
    <property type="match status" value="2"/>
</dbReference>
<evidence type="ECO:0000259" key="18">
    <source>
        <dbReference type="PROSITE" id="PS51217"/>
    </source>
</evidence>
<comment type="domain">
    <text evidence="15">The N-terminal DNA-binding domain is a ssDNA-dependent ATPase and has ATP-dependent 3'-5' helicase function. This domain interacts with RecC.</text>
</comment>
<keyword evidence="11 15" id="KW-0234">DNA repair</keyword>
<organism evidence="19 20">
    <name type="scientific">Acinetobacter chengduensis</name>
    <dbReference type="NCBI Taxonomy" id="2420890"/>
    <lineage>
        <taxon>Bacteria</taxon>
        <taxon>Pseudomonadati</taxon>
        <taxon>Pseudomonadota</taxon>
        <taxon>Gammaproteobacteria</taxon>
        <taxon>Moraxellales</taxon>
        <taxon>Moraxellaceae</taxon>
        <taxon>Acinetobacter</taxon>
    </lineage>
</organism>
<evidence type="ECO:0000256" key="15">
    <source>
        <dbReference type="HAMAP-Rule" id="MF_01485"/>
    </source>
</evidence>
<dbReference type="HAMAP" id="MF_01485">
    <property type="entry name" value="RecB"/>
    <property type="match status" value="1"/>
</dbReference>
<keyword evidence="6 15" id="KW-0347">Helicase</keyword>
<dbReference type="InterPro" id="IPR004586">
    <property type="entry name" value="RecB"/>
</dbReference>
<dbReference type="InterPro" id="IPR000212">
    <property type="entry name" value="DNA_helicase_UvrD/REP"/>
</dbReference>
<evidence type="ECO:0000256" key="2">
    <source>
        <dbReference type="ARBA" id="ARBA00022723"/>
    </source>
</evidence>
<evidence type="ECO:0000256" key="13">
    <source>
        <dbReference type="ARBA" id="ARBA00034617"/>
    </source>
</evidence>
<sequence>MNIQEIENPIRNMNFQGLHWIEASAGTGKTFTLSSLMVRILLEKYLPRQIIATTFTRKAAAELKSRIRQRVYQVLALLESLRSSQVSTIQAKAEAEKDELVKVILERHAHQIGYACDRLQLVLDQLDELFVGTLDSFSQNLLREFAFESGKIERAEITNDEGVYVQQLVHDTLREWIQQQPQDAVNLLVQRQNLKSVDHYAELIAKSLNFSSAKLLPVEQPHFDLAPLQQAVSALSGLDLTSIRSLEDFTPSGDYAKLLLQPWSKWSIVDVVLEGLKPLLDDVATHGVSVLFSPNTEVLKQLQQFLAKLEPRNATGKKKITEDELNIIHQHSVIIALGQVFSALQECQSNLEGLEAYIKYYIALQAKQRLPQILQSKGETTFAQQIRTLSEALQGEQGEKFAAFVHARYPLILVDEFQDTNLDQDTMLAQIWRHAERLQQGCMIMVGDRKQAIYGFRGGDMLTFLKARNDVYRKQGQFYQLTKNFRSIAPLVDVVDALFQRQMDFGEDVHYVPIRAGASHPDLYDSGQINPAPLRWIQLDKPVDEASQVAWQIQHLLNQATQGELYFQLLKDGEIHHQPLAVEDIAILSTGHSALNAVQKSLLALGIKVNRSAKRSVFSSEIAQDVAALLNAILTPYQEAKVKRALLGRLMGLQLVDLWRDDMQMLDLSHYIAQFDHIRELWLHQGFLAAWHYCLNYFKIWERIVAQHSLENERDVVNLRHLTELLSAQSEHLQGAQHLHHWYLKQLQSPQQRDWELERPLSNAEGVQLMTIHQSKGLEFKVVFLLNADGGPKTDNSLIFSYEEQPQADGQGNEKHRVINISGHAEKAEKEQSDARRIAEQHRLWYVALTRASYRVYALFRTQDHKSVYSLPFWRGKEQHVFQHPGATDQPLLESCPDRVIASYQQAQPELTAEPLPETRFYPRSNTSFTGLSQHLSYRQSTQDQLAVPLETQDSAEDEQDQESGLQYSTENVSWIKQHFPKGTVAGTFLHSVYEQIDFQDSSAWSLEILRRFKNDGPQLLGELREKLQDSFDVWKVFAQAWKSAYLELTAPLDQAVREALGEFIDTQEQHKLVRSLYLNFNHEILQQMLVQTEVPKASVALFQSQTSYDATQFLELLKPLVQYIQQVNPSAARDGFIQQVQQLSRSPALEQPKSSTFYQNIGFGVLVEGMQNEILYALMTQWTQEVVHTPLHAYFSLSRLAPDSHLAEFPFQLSLSDRPVQIKKIQQLFAQAGIAIEALNEANSARYLIGAIDLVYFDGQRYHIADYKSNFLGKSQQEYAPNEVRRNMSSSSYWLQASIYLLALHRYLKVQLQGYDMEQHLGGASYLYLRGMNGESDYGVCHWKPTSDFIHKLDEILGNYHVDKLRNIA</sequence>
<reference evidence="19 20" key="1">
    <citation type="submission" date="2018-09" db="EMBL/GenBank/DDBJ databases">
        <title>The draft genome of Acinetobacter sp. strains.</title>
        <authorList>
            <person name="Qin J."/>
            <person name="Feng Y."/>
            <person name="Zong Z."/>
        </authorList>
    </citation>
    <scope>NUCLEOTIDE SEQUENCE [LARGE SCALE GENOMIC DNA]</scope>
    <source>
        <strain evidence="19 20">WCHAc060005</strain>
    </source>
</reference>
<comment type="cofactor">
    <cofactor evidence="15">
        <name>Mg(2+)</name>
        <dbReference type="ChEBI" id="CHEBI:18420"/>
    </cofactor>
    <text evidence="15">Binds 1 Mg(2+) ion per subunit.</text>
</comment>
<keyword evidence="2 15" id="KW-0479">Metal-binding</keyword>
<feature type="active site" description="For nuclease activity" evidence="15">
    <location>
        <position position="1267"/>
    </location>
</feature>
<accession>A0ABX9U0E2</accession>
<evidence type="ECO:0000259" key="17">
    <source>
        <dbReference type="PROSITE" id="PS51198"/>
    </source>
</evidence>
<evidence type="ECO:0000256" key="4">
    <source>
        <dbReference type="ARBA" id="ARBA00022763"/>
    </source>
</evidence>
<keyword evidence="3 15" id="KW-0547">Nucleotide-binding</keyword>
<comment type="caution">
    <text evidence="19">The sequence shown here is derived from an EMBL/GenBank/DDBJ whole genome shotgun (WGS) entry which is preliminary data.</text>
</comment>
<comment type="catalytic activity">
    <reaction evidence="14 15">
        <text>ATP + H2O = ADP + phosphate + H(+)</text>
        <dbReference type="Rhea" id="RHEA:13065"/>
        <dbReference type="ChEBI" id="CHEBI:15377"/>
        <dbReference type="ChEBI" id="CHEBI:15378"/>
        <dbReference type="ChEBI" id="CHEBI:30616"/>
        <dbReference type="ChEBI" id="CHEBI:43474"/>
        <dbReference type="ChEBI" id="CHEBI:456216"/>
        <dbReference type="EC" id="5.6.2.4"/>
    </reaction>
</comment>
<feature type="domain" description="UvrD-like helicase C-terminal" evidence="18">
    <location>
        <begin position="489"/>
        <end position="777"/>
    </location>
</feature>
<keyword evidence="4 15" id="KW-0227">DNA damage</keyword>
<evidence type="ECO:0000256" key="10">
    <source>
        <dbReference type="ARBA" id="ARBA00023125"/>
    </source>
</evidence>
<dbReference type="EMBL" id="RCHC01000001">
    <property type="protein sequence ID" value="RLL24672.1"/>
    <property type="molecule type" value="Genomic_DNA"/>
</dbReference>
<name>A0ABX9U0E2_9GAMM</name>
<evidence type="ECO:0000313" key="20">
    <source>
        <dbReference type="Proteomes" id="UP000280271"/>
    </source>
</evidence>
<dbReference type="Pfam" id="PF00580">
    <property type="entry name" value="UvrD-helicase"/>
    <property type="match status" value="1"/>
</dbReference>
<dbReference type="Gene3D" id="1.10.486.10">
    <property type="entry name" value="PCRA, domain 4"/>
    <property type="match status" value="1"/>
</dbReference>
<evidence type="ECO:0000256" key="7">
    <source>
        <dbReference type="ARBA" id="ARBA00022839"/>
    </source>
</evidence>
<dbReference type="InterPro" id="IPR014016">
    <property type="entry name" value="UvrD-like_ATP-bd"/>
</dbReference>
<dbReference type="PANTHER" id="PTHR11070:SF23">
    <property type="entry name" value="RECBCD ENZYME SUBUNIT RECB"/>
    <property type="match status" value="1"/>
</dbReference>
<evidence type="ECO:0000313" key="19">
    <source>
        <dbReference type="EMBL" id="RLL24672.1"/>
    </source>
</evidence>
<dbReference type="InterPro" id="IPR038726">
    <property type="entry name" value="PDDEXK_AddAB-type"/>
</dbReference>
<dbReference type="InterPro" id="IPR027417">
    <property type="entry name" value="P-loop_NTPase"/>
</dbReference>
<evidence type="ECO:0000256" key="12">
    <source>
        <dbReference type="ARBA" id="ARBA00023235"/>
    </source>
</evidence>
<dbReference type="EC" id="5.6.2.4" evidence="15"/>
<proteinExistence type="inferred from homology"/>
<keyword evidence="7 15" id="KW-0269">Exonuclease</keyword>
<keyword evidence="20" id="KW-1185">Reference proteome</keyword>
<evidence type="ECO:0000256" key="5">
    <source>
        <dbReference type="ARBA" id="ARBA00022801"/>
    </source>
</evidence>
<keyword evidence="9 15" id="KW-0460">Magnesium</keyword>
<feature type="region of interest" description="DNA-binding and helicase activity, interacts with RecC" evidence="15">
    <location>
        <begin position="1"/>
        <end position="907"/>
    </location>
</feature>